<feature type="chain" id="PRO_5012816843" description="Secreted protein" evidence="2">
    <location>
        <begin position="21"/>
        <end position="110"/>
    </location>
</feature>
<evidence type="ECO:0000256" key="1">
    <source>
        <dbReference type="SAM" id="MobiDB-lite"/>
    </source>
</evidence>
<dbReference type="Proteomes" id="UP000184096">
    <property type="component" value="Chromosome I"/>
</dbReference>
<accession>A0A1M7U3R1</accession>
<evidence type="ECO:0000313" key="3">
    <source>
        <dbReference type="EMBL" id="SHN77608.1"/>
    </source>
</evidence>
<evidence type="ECO:0000313" key="4">
    <source>
        <dbReference type="Proteomes" id="UP000184096"/>
    </source>
</evidence>
<keyword evidence="4" id="KW-1185">Reference proteome</keyword>
<name>A0A1M7U3R1_9BRAD</name>
<evidence type="ECO:0000256" key="2">
    <source>
        <dbReference type="SAM" id="SignalP"/>
    </source>
</evidence>
<gene>
    <name evidence="3" type="ORF">SAMN05444170_3470</name>
</gene>
<proteinExistence type="predicted"/>
<feature type="compositionally biased region" description="Basic residues" evidence="1">
    <location>
        <begin position="89"/>
        <end position="110"/>
    </location>
</feature>
<organism evidence="3 4">
    <name type="scientific">Bradyrhizobium erythrophlei</name>
    <dbReference type="NCBI Taxonomy" id="1437360"/>
    <lineage>
        <taxon>Bacteria</taxon>
        <taxon>Pseudomonadati</taxon>
        <taxon>Pseudomonadota</taxon>
        <taxon>Alphaproteobacteria</taxon>
        <taxon>Hyphomicrobiales</taxon>
        <taxon>Nitrobacteraceae</taxon>
        <taxon>Bradyrhizobium</taxon>
    </lineage>
</organism>
<feature type="region of interest" description="Disordered" evidence="1">
    <location>
        <begin position="77"/>
        <end position="110"/>
    </location>
</feature>
<dbReference type="AlphaFoldDB" id="A0A1M7U3R1"/>
<keyword evidence="2" id="KW-0732">Signal</keyword>
<evidence type="ECO:0008006" key="5">
    <source>
        <dbReference type="Google" id="ProtNLM"/>
    </source>
</evidence>
<reference evidence="4" key="1">
    <citation type="submission" date="2016-11" db="EMBL/GenBank/DDBJ databases">
        <authorList>
            <person name="Varghese N."/>
            <person name="Submissions S."/>
        </authorList>
    </citation>
    <scope>NUCLEOTIDE SEQUENCE [LARGE SCALE GENOMIC DNA]</scope>
    <source>
        <strain evidence="4">GAS401</strain>
    </source>
</reference>
<sequence>MWTAVRLAMVCALVLGGVFALRARSNSPASPASATDAGASDIVVVNLASKNDKLTMTDEDKKIVPVEAIRVAALQANAKMESEPERETRHRRHASHRHWHYRRSNKSHRR</sequence>
<protein>
    <recommendedName>
        <fullName evidence="5">Secreted protein</fullName>
    </recommendedName>
</protein>
<dbReference type="EMBL" id="LT670849">
    <property type="protein sequence ID" value="SHN77608.1"/>
    <property type="molecule type" value="Genomic_DNA"/>
</dbReference>
<feature type="signal peptide" evidence="2">
    <location>
        <begin position="1"/>
        <end position="20"/>
    </location>
</feature>